<dbReference type="EMBL" id="UINC01029378">
    <property type="protein sequence ID" value="SVB11990.1"/>
    <property type="molecule type" value="Genomic_DNA"/>
</dbReference>
<keyword evidence="1" id="KW-0472">Membrane</keyword>
<evidence type="ECO:0000256" key="1">
    <source>
        <dbReference type="SAM" id="Phobius"/>
    </source>
</evidence>
<keyword evidence="1" id="KW-1133">Transmembrane helix</keyword>
<feature type="transmembrane region" description="Helical" evidence="1">
    <location>
        <begin position="12"/>
        <end position="40"/>
    </location>
</feature>
<feature type="non-terminal residue" evidence="2">
    <location>
        <position position="74"/>
    </location>
</feature>
<gene>
    <name evidence="2" type="ORF">METZ01_LOCUS164844</name>
</gene>
<sequence>MDQGPKSQNLLLPVVLVFALLFALVVIPPLGALVGILSPFPLVFIFLQRGKQVALVLMTLIFGVLWFLVGQNQA</sequence>
<dbReference type="AlphaFoldDB" id="A0A382BDP9"/>
<feature type="transmembrane region" description="Helical" evidence="1">
    <location>
        <begin position="52"/>
        <end position="69"/>
    </location>
</feature>
<evidence type="ECO:0000313" key="2">
    <source>
        <dbReference type="EMBL" id="SVB11990.1"/>
    </source>
</evidence>
<proteinExistence type="predicted"/>
<organism evidence="2">
    <name type="scientific">marine metagenome</name>
    <dbReference type="NCBI Taxonomy" id="408172"/>
    <lineage>
        <taxon>unclassified sequences</taxon>
        <taxon>metagenomes</taxon>
        <taxon>ecological metagenomes</taxon>
    </lineage>
</organism>
<accession>A0A382BDP9</accession>
<name>A0A382BDP9_9ZZZZ</name>
<reference evidence="2" key="1">
    <citation type="submission" date="2018-05" db="EMBL/GenBank/DDBJ databases">
        <authorList>
            <person name="Lanie J.A."/>
            <person name="Ng W.-L."/>
            <person name="Kazmierczak K.M."/>
            <person name="Andrzejewski T.M."/>
            <person name="Davidsen T.M."/>
            <person name="Wayne K.J."/>
            <person name="Tettelin H."/>
            <person name="Glass J.I."/>
            <person name="Rusch D."/>
            <person name="Podicherti R."/>
            <person name="Tsui H.-C.T."/>
            <person name="Winkler M.E."/>
        </authorList>
    </citation>
    <scope>NUCLEOTIDE SEQUENCE</scope>
</reference>
<protein>
    <submittedName>
        <fullName evidence="2">Uncharacterized protein</fullName>
    </submittedName>
</protein>
<keyword evidence="1" id="KW-0812">Transmembrane</keyword>